<dbReference type="PROSITE" id="PS51257">
    <property type="entry name" value="PROKAR_LIPOPROTEIN"/>
    <property type="match status" value="1"/>
</dbReference>
<dbReference type="AlphaFoldDB" id="C8PF25"/>
<proteinExistence type="predicted"/>
<keyword evidence="1" id="KW-0732">Signal</keyword>
<evidence type="ECO:0000313" key="3">
    <source>
        <dbReference type="EMBL" id="EEV18653.1"/>
    </source>
</evidence>
<reference evidence="3 4" key="1">
    <citation type="submission" date="2009-07" db="EMBL/GenBank/DDBJ databases">
        <authorList>
            <person name="Madupu R."/>
            <person name="Sebastian Y."/>
            <person name="Durkin A.S."/>
            <person name="Torralba M."/>
            <person name="Methe B."/>
            <person name="Sutton G.G."/>
            <person name="Strausberg R.L."/>
            <person name="Nelson K.E."/>
        </authorList>
    </citation>
    <scope>NUCLEOTIDE SEQUENCE [LARGE SCALE GENOMIC DNA]</scope>
    <source>
        <strain evidence="3 4">RM3268</strain>
    </source>
</reference>
<evidence type="ECO:0000259" key="2">
    <source>
        <dbReference type="PROSITE" id="PS51034"/>
    </source>
</evidence>
<keyword evidence="4" id="KW-1185">Reference proteome</keyword>
<sequence length="73" mass="7941">MRNFFKFGAGFMRVFVACAIFVCALALGGCDDEKKDTLQKPPVDSEVPKDVPIAPSEPKVDINADMLPLPVTE</sequence>
<comment type="caution">
    <text evidence="3">The sequence shown here is derived from an EMBL/GenBank/DDBJ whole genome shotgun (WGS) entry which is preliminary data.</text>
</comment>
<dbReference type="RefSeq" id="WP_005869734.1">
    <property type="nucleotide sequence ID" value="NZ_ACYG01000009.1"/>
</dbReference>
<protein>
    <recommendedName>
        <fullName evidence="2">ZP domain-containing protein</fullName>
    </recommendedName>
</protein>
<dbReference type="EMBL" id="ACYG01000009">
    <property type="protein sequence ID" value="EEV18653.1"/>
    <property type="molecule type" value="Genomic_DNA"/>
</dbReference>
<name>C8PF25_9BACT</name>
<gene>
    <name evidence="3" type="ORF">CAMGR0001_2666</name>
</gene>
<feature type="signal peptide" evidence="1">
    <location>
        <begin position="1"/>
        <end position="28"/>
    </location>
</feature>
<evidence type="ECO:0000256" key="1">
    <source>
        <dbReference type="SAM" id="SignalP"/>
    </source>
</evidence>
<feature type="domain" description="ZP" evidence="2">
    <location>
        <begin position="1"/>
        <end position="37"/>
    </location>
</feature>
<dbReference type="Proteomes" id="UP000005709">
    <property type="component" value="Unassembled WGS sequence"/>
</dbReference>
<dbReference type="STRING" id="824.CGRAC_0331"/>
<dbReference type="PROSITE" id="PS51034">
    <property type="entry name" value="ZP_2"/>
    <property type="match status" value="1"/>
</dbReference>
<feature type="chain" id="PRO_5002989159" description="ZP domain-containing protein" evidence="1">
    <location>
        <begin position="29"/>
        <end position="73"/>
    </location>
</feature>
<organism evidence="3 4">
    <name type="scientific">Campylobacter gracilis RM3268</name>
    <dbReference type="NCBI Taxonomy" id="553220"/>
    <lineage>
        <taxon>Bacteria</taxon>
        <taxon>Pseudomonadati</taxon>
        <taxon>Campylobacterota</taxon>
        <taxon>Epsilonproteobacteria</taxon>
        <taxon>Campylobacterales</taxon>
        <taxon>Campylobacteraceae</taxon>
        <taxon>Campylobacter</taxon>
    </lineage>
</organism>
<accession>C8PF25</accession>
<evidence type="ECO:0000313" key="4">
    <source>
        <dbReference type="Proteomes" id="UP000005709"/>
    </source>
</evidence>
<dbReference type="InterPro" id="IPR001507">
    <property type="entry name" value="ZP_dom"/>
</dbReference>